<reference evidence="1 2" key="1">
    <citation type="submission" date="2013-03" db="EMBL/GenBank/DDBJ databases">
        <title>The Genome Sequence of Enterococcus columbae ATCC_51263 (PacBio/Illumina hybrid assembly).</title>
        <authorList>
            <consortium name="The Broad Institute Genomics Platform"/>
            <consortium name="The Broad Institute Genome Sequencing Center for Infectious Disease"/>
            <person name="Earl A."/>
            <person name="Russ C."/>
            <person name="Gilmore M."/>
            <person name="Surin D."/>
            <person name="Walker B."/>
            <person name="Young S."/>
            <person name="Zeng Q."/>
            <person name="Gargeya S."/>
            <person name="Fitzgerald M."/>
            <person name="Haas B."/>
            <person name="Abouelleil A."/>
            <person name="Allen A.W."/>
            <person name="Alvarado L."/>
            <person name="Arachchi H.M."/>
            <person name="Berlin A.M."/>
            <person name="Chapman S.B."/>
            <person name="Gainer-Dewar J."/>
            <person name="Goldberg J."/>
            <person name="Griggs A."/>
            <person name="Gujja S."/>
            <person name="Hansen M."/>
            <person name="Howarth C."/>
            <person name="Imamovic A."/>
            <person name="Ireland A."/>
            <person name="Larimer J."/>
            <person name="McCowan C."/>
            <person name="Murphy C."/>
            <person name="Pearson M."/>
            <person name="Poon T.W."/>
            <person name="Priest M."/>
            <person name="Roberts A."/>
            <person name="Saif S."/>
            <person name="Shea T."/>
            <person name="Sisk P."/>
            <person name="Sykes S."/>
            <person name="Wortman J."/>
            <person name="Nusbaum C."/>
            <person name="Birren B."/>
        </authorList>
    </citation>
    <scope>NUCLEOTIDE SEQUENCE [LARGE SCALE GENOMIC DNA]</scope>
    <source>
        <strain evidence="1 2">ATCC 51263</strain>
    </source>
</reference>
<protein>
    <recommendedName>
        <fullName evidence="3">SnoaL-like domain-containing protein</fullName>
    </recommendedName>
</protein>
<dbReference type="eggNOG" id="COG3631">
    <property type="taxonomic scope" value="Bacteria"/>
</dbReference>
<comment type="caution">
    <text evidence="1">The sequence shown here is derived from an EMBL/GenBank/DDBJ whole genome shotgun (WGS) entry which is preliminary data.</text>
</comment>
<dbReference type="PATRIC" id="fig|1121865.3.peg.90"/>
<dbReference type="Proteomes" id="UP000014113">
    <property type="component" value="Unassembled WGS sequence"/>
</dbReference>
<keyword evidence="2" id="KW-1185">Reference proteome</keyword>
<dbReference type="RefSeq" id="WP_016182266.1">
    <property type="nucleotide sequence ID" value="NZ_JXKI01000007.1"/>
</dbReference>
<evidence type="ECO:0000313" key="2">
    <source>
        <dbReference type="Proteomes" id="UP000014113"/>
    </source>
</evidence>
<gene>
    <name evidence="1" type="ORF">I568_00689</name>
</gene>
<proteinExistence type="predicted"/>
<name>S0KJD9_9ENTE</name>
<dbReference type="STRING" id="1121865.OMW_00095"/>
<evidence type="ECO:0000313" key="1">
    <source>
        <dbReference type="EMBL" id="EOW84202.1"/>
    </source>
</evidence>
<dbReference type="InterPro" id="IPR032710">
    <property type="entry name" value="NTF2-like_dom_sf"/>
</dbReference>
<evidence type="ECO:0008006" key="3">
    <source>
        <dbReference type="Google" id="ProtNLM"/>
    </source>
</evidence>
<organism evidence="1 2">
    <name type="scientific">Enterococcus columbae DSM 7374 = ATCC 51263</name>
    <dbReference type="NCBI Taxonomy" id="1121865"/>
    <lineage>
        <taxon>Bacteria</taxon>
        <taxon>Bacillati</taxon>
        <taxon>Bacillota</taxon>
        <taxon>Bacilli</taxon>
        <taxon>Lactobacillales</taxon>
        <taxon>Enterococcaceae</taxon>
        <taxon>Enterococcus</taxon>
    </lineage>
</organism>
<sequence length="127" mass="15530">MLQIDKQMENIKKYFTSWLNQHNECWSQIFSPNIYYSECYGPEYLGLNQLNQWFAQWNEQGKVVKWEIKQIYPSNQTLIVEWYFACYFNEKYDEFNGVSLITFDDENLICSIKEFKSEAKHYQPFRN</sequence>
<dbReference type="Gene3D" id="3.10.450.50">
    <property type="match status" value="1"/>
</dbReference>
<accession>S0KJD9</accession>
<dbReference type="EMBL" id="ASWJ01000004">
    <property type="protein sequence ID" value="EOW84202.1"/>
    <property type="molecule type" value="Genomic_DNA"/>
</dbReference>
<dbReference type="OrthoDB" id="4203328at2"/>
<dbReference type="AlphaFoldDB" id="S0KJD9"/>
<dbReference type="SUPFAM" id="SSF54427">
    <property type="entry name" value="NTF2-like"/>
    <property type="match status" value="1"/>
</dbReference>